<evidence type="ECO:0000313" key="2">
    <source>
        <dbReference type="EMBL" id="GGM28315.1"/>
    </source>
</evidence>
<dbReference type="PANTHER" id="PTHR33434:SF2">
    <property type="entry name" value="FATTY ACID-BINDING PROTEIN TM_1468"/>
    <property type="match status" value="1"/>
</dbReference>
<dbReference type="PANTHER" id="PTHR33434">
    <property type="entry name" value="DEGV DOMAIN-CONTAINING PROTEIN DR_1986-RELATED"/>
    <property type="match status" value="1"/>
</dbReference>
<reference evidence="2" key="2">
    <citation type="submission" date="2020-09" db="EMBL/GenBank/DDBJ databases">
        <authorList>
            <person name="Sun Q."/>
            <person name="Ohkuma M."/>
        </authorList>
    </citation>
    <scope>NUCLEOTIDE SEQUENCE</scope>
    <source>
        <strain evidence="2">JCM 19831</strain>
    </source>
</reference>
<keyword evidence="1" id="KW-0446">Lipid-binding</keyword>
<proteinExistence type="predicted"/>
<reference evidence="2" key="1">
    <citation type="journal article" date="2014" name="Int. J. Syst. Evol. Microbiol.">
        <title>Complete genome sequence of Corynebacterium casei LMG S-19264T (=DSM 44701T), isolated from a smear-ripened cheese.</title>
        <authorList>
            <consortium name="US DOE Joint Genome Institute (JGI-PGF)"/>
            <person name="Walter F."/>
            <person name="Albersmeier A."/>
            <person name="Kalinowski J."/>
            <person name="Ruckert C."/>
        </authorList>
    </citation>
    <scope>NUCLEOTIDE SEQUENCE</scope>
    <source>
        <strain evidence="2">JCM 19831</strain>
    </source>
</reference>
<dbReference type="InterPro" id="IPR043168">
    <property type="entry name" value="DegV_C"/>
</dbReference>
<dbReference type="PROSITE" id="PS51482">
    <property type="entry name" value="DEGV"/>
    <property type="match status" value="1"/>
</dbReference>
<name>A0A917WTX4_9ACTN</name>
<dbReference type="AlphaFoldDB" id="A0A917WTX4"/>
<gene>
    <name evidence="2" type="ORF">GCM10007977_032050</name>
</gene>
<dbReference type="Proteomes" id="UP000642070">
    <property type="component" value="Unassembled WGS sequence"/>
</dbReference>
<dbReference type="InterPro" id="IPR003797">
    <property type="entry name" value="DegV"/>
</dbReference>
<dbReference type="Pfam" id="PF02645">
    <property type="entry name" value="DegV"/>
    <property type="match status" value="1"/>
</dbReference>
<keyword evidence="3" id="KW-1185">Reference proteome</keyword>
<evidence type="ECO:0008006" key="4">
    <source>
        <dbReference type="Google" id="ProtNLM"/>
    </source>
</evidence>
<comment type="caution">
    <text evidence="2">The sequence shown here is derived from an EMBL/GenBank/DDBJ whole genome shotgun (WGS) entry which is preliminary data.</text>
</comment>
<accession>A0A917WTX4</accession>
<dbReference type="InterPro" id="IPR050270">
    <property type="entry name" value="DegV_domain_contain"/>
</dbReference>
<evidence type="ECO:0000313" key="3">
    <source>
        <dbReference type="Proteomes" id="UP000642070"/>
    </source>
</evidence>
<protein>
    <recommendedName>
        <fullName evidence="4">DegV family protein</fullName>
    </recommendedName>
</protein>
<dbReference type="SUPFAM" id="SSF82549">
    <property type="entry name" value="DAK1/DegV-like"/>
    <property type="match status" value="1"/>
</dbReference>
<organism evidence="2 3">
    <name type="scientific">Dactylosporangium sucinum</name>
    <dbReference type="NCBI Taxonomy" id="1424081"/>
    <lineage>
        <taxon>Bacteria</taxon>
        <taxon>Bacillati</taxon>
        <taxon>Actinomycetota</taxon>
        <taxon>Actinomycetes</taxon>
        <taxon>Micromonosporales</taxon>
        <taxon>Micromonosporaceae</taxon>
        <taxon>Dactylosporangium</taxon>
    </lineage>
</organism>
<sequence>MSRALRSIRYGAVMTGPHPAVAVVTDSTAYLPPDMVGNLTVVPLAVVVNGVAGLDTVDIDAATVADALNARRVAVTTSRPSPETFSQVYRELLDGGAEAVLSVHLSAQLSGTYDAAVLAAAPFDGRVEVIDAQSTGMGLGFPAVAAASTAAAGGSLAEVREAALAAVGRTTTLFYVDTLEFLRRGGRIGAAAALLGTALSVKPILHTTEQGVVVREKVRTASRALARLVDIAAESAGSSEVDVAVHHLAAPDRADALLTTLKERLGAQLRGAYLTEVGAVVGAHVGPGMVAVVVYRTA</sequence>
<evidence type="ECO:0000256" key="1">
    <source>
        <dbReference type="ARBA" id="ARBA00023121"/>
    </source>
</evidence>
<dbReference type="NCBIfam" id="TIGR00762">
    <property type="entry name" value="DegV"/>
    <property type="match status" value="1"/>
</dbReference>
<dbReference type="Gene3D" id="3.40.50.10170">
    <property type="match status" value="1"/>
</dbReference>
<dbReference type="GO" id="GO:0008289">
    <property type="term" value="F:lipid binding"/>
    <property type="evidence" value="ECO:0007669"/>
    <property type="project" value="UniProtKB-KW"/>
</dbReference>
<dbReference type="Gene3D" id="3.30.1180.10">
    <property type="match status" value="1"/>
</dbReference>
<dbReference type="EMBL" id="BMPI01000013">
    <property type="protein sequence ID" value="GGM28315.1"/>
    <property type="molecule type" value="Genomic_DNA"/>
</dbReference>